<dbReference type="InterPro" id="IPR029064">
    <property type="entry name" value="Ribosomal_eL30-like_sf"/>
</dbReference>
<feature type="domain" description="RNA 2-O ribose methyltransferase substrate binding" evidence="5">
    <location>
        <begin position="46"/>
        <end position="121"/>
    </location>
</feature>
<dbReference type="GO" id="GO:0003723">
    <property type="term" value="F:RNA binding"/>
    <property type="evidence" value="ECO:0007669"/>
    <property type="project" value="InterPro"/>
</dbReference>
<evidence type="ECO:0000259" key="5">
    <source>
        <dbReference type="SMART" id="SM00967"/>
    </source>
</evidence>
<dbReference type="GO" id="GO:0005829">
    <property type="term" value="C:cytosol"/>
    <property type="evidence" value="ECO:0007669"/>
    <property type="project" value="TreeGrafter"/>
</dbReference>
<dbReference type="GO" id="GO:0032259">
    <property type="term" value="P:methylation"/>
    <property type="evidence" value="ECO:0007669"/>
    <property type="project" value="UniProtKB-KW"/>
</dbReference>
<keyword evidence="7" id="KW-1185">Reference proteome</keyword>
<dbReference type="EMBL" id="VDUZ01000017">
    <property type="protein sequence ID" value="TXL74649.1"/>
    <property type="molecule type" value="Genomic_DNA"/>
</dbReference>
<name>A0A5C8PLK5_9HYPH</name>
<dbReference type="AlphaFoldDB" id="A0A5C8PLK5"/>
<dbReference type="NCBIfam" id="TIGR00186">
    <property type="entry name" value="rRNA_methyl_3"/>
    <property type="match status" value="1"/>
</dbReference>
<keyword evidence="3 6" id="KW-0808">Transferase</keyword>
<dbReference type="GO" id="GO:0006396">
    <property type="term" value="P:RNA processing"/>
    <property type="evidence" value="ECO:0007669"/>
    <property type="project" value="InterPro"/>
</dbReference>
<dbReference type="Pfam" id="PF00588">
    <property type="entry name" value="SpoU_methylase"/>
    <property type="match status" value="1"/>
</dbReference>
<keyword evidence="2 6" id="KW-0489">Methyltransferase</keyword>
<evidence type="ECO:0000256" key="2">
    <source>
        <dbReference type="ARBA" id="ARBA00022603"/>
    </source>
</evidence>
<sequence length="286" mass="30628">MRHMKDRSKDRGEHRPHGPRREQRPAGPLPPSRRDAPRAPGGGQVWVYGRHPVLAALANPERRIFRLMMTQDAADRAAADLAGLPQPPQPEIVPRERIAERLPAGAVHQGFLAAVSPLLDAALEDIIAAAGDRALVLALDQVTDPHNVGAILRSAEAFGAAGVIVTERHAPEETGTLAKAASGALERVPLVRVVNLSRALEQLKAAGFWVLGLDERGDKALADADMDGRLVLALGAEGEGLRRLTLEHCDLLVRLPMKGAMPSLNVSNAAAISLYELSRKSLLSDN</sequence>
<dbReference type="PANTHER" id="PTHR46429">
    <property type="entry name" value="23S RRNA (GUANOSINE-2'-O-)-METHYLTRANSFERASE RLMB"/>
    <property type="match status" value="1"/>
</dbReference>
<dbReference type="InterPro" id="IPR001537">
    <property type="entry name" value="SpoU_MeTrfase"/>
</dbReference>
<accession>A0A5C8PLK5</accession>
<evidence type="ECO:0000256" key="4">
    <source>
        <dbReference type="SAM" id="MobiDB-lite"/>
    </source>
</evidence>
<evidence type="ECO:0000256" key="1">
    <source>
        <dbReference type="ARBA" id="ARBA00007228"/>
    </source>
</evidence>
<dbReference type="InterPro" id="IPR029028">
    <property type="entry name" value="Alpha/beta_knot_MTases"/>
</dbReference>
<organism evidence="6 7">
    <name type="scientific">Vineibacter terrae</name>
    <dbReference type="NCBI Taxonomy" id="2586908"/>
    <lineage>
        <taxon>Bacteria</taxon>
        <taxon>Pseudomonadati</taxon>
        <taxon>Pseudomonadota</taxon>
        <taxon>Alphaproteobacteria</taxon>
        <taxon>Hyphomicrobiales</taxon>
        <taxon>Vineibacter</taxon>
    </lineage>
</organism>
<dbReference type="SMART" id="SM00967">
    <property type="entry name" value="SpoU_sub_bind"/>
    <property type="match status" value="1"/>
</dbReference>
<dbReference type="PANTHER" id="PTHR46429:SF1">
    <property type="entry name" value="23S RRNA (GUANOSINE-2'-O-)-METHYLTRANSFERASE RLMB"/>
    <property type="match status" value="1"/>
</dbReference>
<dbReference type="Pfam" id="PF08032">
    <property type="entry name" value="SpoU_sub_bind"/>
    <property type="match status" value="1"/>
</dbReference>
<reference evidence="6 7" key="1">
    <citation type="submission" date="2019-06" db="EMBL/GenBank/DDBJ databases">
        <title>New taxonomy in bacterial strain CC-CFT640, isolated from vineyard.</title>
        <authorList>
            <person name="Lin S.-Y."/>
            <person name="Tsai C.-F."/>
            <person name="Young C.-C."/>
        </authorList>
    </citation>
    <scope>NUCLEOTIDE SEQUENCE [LARGE SCALE GENOMIC DNA]</scope>
    <source>
        <strain evidence="6 7">CC-CFT640</strain>
    </source>
</reference>
<dbReference type="SUPFAM" id="SSF55315">
    <property type="entry name" value="L30e-like"/>
    <property type="match status" value="1"/>
</dbReference>
<feature type="compositionally biased region" description="Basic and acidic residues" evidence="4">
    <location>
        <begin position="7"/>
        <end position="24"/>
    </location>
</feature>
<dbReference type="GO" id="GO:0008173">
    <property type="term" value="F:RNA methyltransferase activity"/>
    <property type="evidence" value="ECO:0007669"/>
    <property type="project" value="InterPro"/>
</dbReference>
<evidence type="ECO:0000313" key="6">
    <source>
        <dbReference type="EMBL" id="TXL74649.1"/>
    </source>
</evidence>
<comment type="similarity">
    <text evidence="1">Belongs to the class IV-like SAM-binding methyltransferase superfamily. RNA methyltransferase TrmH family.</text>
</comment>
<dbReference type="InterPro" id="IPR013123">
    <property type="entry name" value="SpoU_subst-bd"/>
</dbReference>
<dbReference type="SUPFAM" id="SSF75217">
    <property type="entry name" value="alpha/beta knot"/>
    <property type="match status" value="1"/>
</dbReference>
<evidence type="ECO:0000313" key="7">
    <source>
        <dbReference type="Proteomes" id="UP000321638"/>
    </source>
</evidence>
<feature type="region of interest" description="Disordered" evidence="4">
    <location>
        <begin position="1"/>
        <end position="44"/>
    </location>
</feature>
<protein>
    <submittedName>
        <fullName evidence="6">23S rRNA (Guanosine(2251)-2'-O)-methyltransferase RlmB</fullName>
    </submittedName>
</protein>
<dbReference type="CDD" id="cd18103">
    <property type="entry name" value="SpoU-like_RlmB"/>
    <property type="match status" value="1"/>
</dbReference>
<dbReference type="OrthoDB" id="9785673at2"/>
<proteinExistence type="inferred from homology"/>
<dbReference type="Gene3D" id="3.30.1330.30">
    <property type="match status" value="1"/>
</dbReference>
<evidence type="ECO:0000256" key="3">
    <source>
        <dbReference type="ARBA" id="ARBA00022679"/>
    </source>
</evidence>
<dbReference type="InterPro" id="IPR004441">
    <property type="entry name" value="rRNA_MeTrfase_TrmH"/>
</dbReference>
<dbReference type="FunFam" id="3.40.1280.10:FF:000008">
    <property type="entry name" value="Group 3 RNA methyltransferase TrmH"/>
    <property type="match status" value="1"/>
</dbReference>
<comment type="caution">
    <text evidence="6">The sequence shown here is derived from an EMBL/GenBank/DDBJ whole genome shotgun (WGS) entry which is preliminary data.</text>
</comment>
<dbReference type="Proteomes" id="UP000321638">
    <property type="component" value="Unassembled WGS sequence"/>
</dbReference>
<dbReference type="Gene3D" id="3.40.1280.10">
    <property type="match status" value="1"/>
</dbReference>
<dbReference type="InterPro" id="IPR029026">
    <property type="entry name" value="tRNA_m1G_MTases_N"/>
</dbReference>
<gene>
    <name evidence="6" type="primary">rlmB</name>
    <name evidence="6" type="ORF">FHP25_16360</name>
</gene>